<dbReference type="InterPro" id="IPR017739">
    <property type="entry name" value="T6SS-assoc_VCA0119"/>
</dbReference>
<dbReference type="Pfam" id="PF06812">
    <property type="entry name" value="ImpA_N"/>
    <property type="match status" value="1"/>
</dbReference>
<reference evidence="2 3" key="1">
    <citation type="submission" date="2015-01" db="EMBL/GenBank/DDBJ databases">
        <title>Genome sequence of the anaerobic bacterium Geobacter soli GSS01, a dissimilatory Fe(III) reducer from soil.</title>
        <authorList>
            <person name="Yang G."/>
            <person name="Zhou S."/>
        </authorList>
    </citation>
    <scope>NUCLEOTIDE SEQUENCE [LARGE SCALE GENOMIC DNA]</scope>
    <source>
        <strain evidence="2 3">GSS01</strain>
    </source>
</reference>
<dbReference type="InterPro" id="IPR017748">
    <property type="entry name" value="TagF"/>
</dbReference>
<evidence type="ECO:0000259" key="1">
    <source>
        <dbReference type="Pfam" id="PF06812"/>
    </source>
</evidence>
<evidence type="ECO:0000313" key="3">
    <source>
        <dbReference type="Proteomes" id="UP000031433"/>
    </source>
</evidence>
<dbReference type="InterPro" id="IPR010657">
    <property type="entry name" value="ImpA_N"/>
</dbReference>
<dbReference type="Gene3D" id="3.40.1730.10">
    <property type="entry name" value="pa0076 domain"/>
    <property type="match status" value="1"/>
</dbReference>
<name>A0A0C1QRK1_9BACT</name>
<dbReference type="Pfam" id="PF16989">
    <property type="entry name" value="T6SS_VasJ"/>
    <property type="match status" value="1"/>
</dbReference>
<dbReference type="RefSeq" id="WP_039646992.1">
    <property type="nucleotide sequence ID" value="NZ_JXBL01000001.1"/>
</dbReference>
<feature type="domain" description="ImpA N-terminal" evidence="1">
    <location>
        <begin position="275"/>
        <end position="384"/>
    </location>
</feature>
<sequence length="789" mass="86371">MPSVDPSWRWAAFGKHPAAADYFRLGEDSPFVEGLATWVESGYRHLISRREAALPFCSWRFWSRGFGRDALVIGVVRLSSDSLGRPYPLLIMGSGPLEGWEEQWDLLPFACEPSWCQIEYLATHTFDDLKHMGEGLQRVRPPGSDWDGLAERRRGLNRLGSPLDPYASFLDIPRLEQLVAGHAGREEFSVKLDRRPVHDKITLVSLWHLLTKRTVKGIPHALFMGGNLEHSFLASFRRALAPGDFLHLWSAPDTGGWHASIGTEHALDIASIGKEPICPERPAGEDIRYDPLFDALQAEVDKLTSPAAAGTVDWELVVRMAADILATRSKDLLVASYLAVGLVQTRGGDGLALGLTVWRDLLERFWCTLYPTRTRGRQRSVEWWLDRTAIALHHQGNRSLPPEQHGIVLETLGAIDRFLGERLEDAPSLTKLRQLLADMAPEGGEGTAPEAVVATPAQAEAPAAGLFAPPRQTAAPAVEPPCQAIATGSSLQMPEEALRQVGEAAGALIQQDPAAPVSYRLSRLAAWGKVTELPPSINGRTRIPPPERQVLALLQELASHGDGEALLKAAEARLPQFIFWLDLSRLTAKALSRLGDRFAAAREAVCAETAAFVGRLPALPDLAFADGTPFATPETRQWLTGLAQRGASVAGCPAVGHNNGRAAAIAREVEEAQALIRDGKLLEAVERFQKQLGNGASRKEKLHWRLALAQLLVNTNRAKLALPHLEQVVADIGAFGLEEYDPVLALRGLKLAWAGFDSQTEPRFKEKAADALHRIARLDPVEMVRLTKG</sequence>
<accession>A0A0C1QRK1</accession>
<dbReference type="PANTHER" id="PTHR37024">
    <property type="entry name" value="TYPE VI SECRETION SYSTEM DUF2094 AND IMPA-RELATED DOMAIN PROTEIN"/>
    <property type="match status" value="1"/>
</dbReference>
<dbReference type="PANTHER" id="PTHR37024:SF3">
    <property type="entry name" value="TYPE VI SECRETION SYSTEM PROTEIN TSSA"/>
    <property type="match status" value="1"/>
</dbReference>
<dbReference type="EMBL" id="JXBL01000001">
    <property type="protein sequence ID" value="KIE43482.1"/>
    <property type="molecule type" value="Genomic_DNA"/>
</dbReference>
<protein>
    <submittedName>
        <fullName evidence="2">Type VI secretion protein</fullName>
    </submittedName>
</protein>
<dbReference type="InterPro" id="IPR038225">
    <property type="entry name" value="TagF_sf"/>
</dbReference>
<dbReference type="Proteomes" id="UP000031433">
    <property type="component" value="Unassembled WGS sequence"/>
</dbReference>
<dbReference type="AlphaFoldDB" id="A0A0C1QRK1"/>
<comment type="caution">
    <text evidence="2">The sequence shown here is derived from an EMBL/GenBank/DDBJ whole genome shotgun (WGS) entry which is preliminary data.</text>
</comment>
<dbReference type="Pfam" id="PF09867">
    <property type="entry name" value="TagF_N"/>
    <property type="match status" value="1"/>
</dbReference>
<dbReference type="NCBIfam" id="TIGR03373">
    <property type="entry name" value="VI_minor_4"/>
    <property type="match status" value="1"/>
</dbReference>
<dbReference type="NCBIfam" id="TIGR03362">
    <property type="entry name" value="VI_chp_7"/>
    <property type="match status" value="1"/>
</dbReference>
<evidence type="ECO:0000313" key="2">
    <source>
        <dbReference type="EMBL" id="KIE43482.1"/>
    </source>
</evidence>
<keyword evidence="3" id="KW-1185">Reference proteome</keyword>
<organism evidence="2 3">
    <name type="scientific">Geobacter soli</name>
    <dbReference type="NCBI Taxonomy" id="1510391"/>
    <lineage>
        <taxon>Bacteria</taxon>
        <taxon>Pseudomonadati</taxon>
        <taxon>Thermodesulfobacteriota</taxon>
        <taxon>Desulfuromonadia</taxon>
        <taxon>Geobacterales</taxon>
        <taxon>Geobacteraceae</taxon>
        <taxon>Geobacter</taxon>
    </lineage>
</organism>
<proteinExistence type="predicted"/>
<gene>
    <name evidence="2" type="ORF">SE37_13000</name>
</gene>